<evidence type="ECO:0000256" key="7">
    <source>
        <dbReference type="ARBA" id="ARBA00023326"/>
    </source>
</evidence>
<keyword evidence="7" id="KW-0624">Polysaccharide degradation</keyword>
<dbReference type="GO" id="GO:0000272">
    <property type="term" value="P:polysaccharide catabolic process"/>
    <property type="evidence" value="ECO:0007669"/>
    <property type="project" value="UniProtKB-KW"/>
</dbReference>
<keyword evidence="6 8" id="KW-0326">Glycosidase</keyword>
<dbReference type="EC" id="3.2.1.14" evidence="2"/>
<dbReference type="PROSITE" id="PS01095">
    <property type="entry name" value="GH18_1"/>
    <property type="match status" value="1"/>
</dbReference>
<evidence type="ECO:0000259" key="11">
    <source>
        <dbReference type="PROSITE" id="PS51910"/>
    </source>
</evidence>
<dbReference type="PANTHER" id="PTHR45708:SF49">
    <property type="entry name" value="ENDOCHITINASE"/>
    <property type="match status" value="1"/>
</dbReference>
<dbReference type="AlphaFoldDB" id="A0A163MNP4"/>
<dbReference type="InterPro" id="IPR001579">
    <property type="entry name" value="Glyco_hydro_18_chit_AS"/>
</dbReference>
<evidence type="ECO:0000256" key="3">
    <source>
        <dbReference type="ARBA" id="ARBA00022801"/>
    </source>
</evidence>
<dbReference type="InterPro" id="IPR050542">
    <property type="entry name" value="Glycosyl_Hydrlase18_Chitinase"/>
</dbReference>
<dbReference type="OrthoDB" id="6020543at2759"/>
<keyword evidence="3 8" id="KW-0378">Hydrolase</keyword>
<evidence type="ECO:0000256" key="8">
    <source>
        <dbReference type="RuleBase" id="RU000489"/>
    </source>
</evidence>
<dbReference type="InParanoid" id="A0A163MNP4"/>
<comment type="catalytic activity">
    <reaction evidence="1">
        <text>Random endo-hydrolysis of N-acetyl-beta-D-glucosaminide (1-&gt;4)-beta-linkages in chitin and chitodextrins.</text>
        <dbReference type="EC" id="3.2.1.14"/>
    </reaction>
</comment>
<dbReference type="STRING" id="4829.A0A163MNP4"/>
<evidence type="ECO:0000313" key="12">
    <source>
        <dbReference type="EMBL" id="SAM07011.1"/>
    </source>
</evidence>
<evidence type="ECO:0000256" key="1">
    <source>
        <dbReference type="ARBA" id="ARBA00000822"/>
    </source>
</evidence>
<feature type="compositionally biased region" description="Polar residues" evidence="10">
    <location>
        <begin position="304"/>
        <end position="330"/>
    </location>
</feature>
<dbReference type="GO" id="GO:0005576">
    <property type="term" value="C:extracellular region"/>
    <property type="evidence" value="ECO:0007669"/>
    <property type="project" value="TreeGrafter"/>
</dbReference>
<dbReference type="InterPro" id="IPR001223">
    <property type="entry name" value="Glyco_hydro18_cat"/>
</dbReference>
<dbReference type="Gene3D" id="3.20.20.80">
    <property type="entry name" value="Glycosidases"/>
    <property type="match status" value="1"/>
</dbReference>
<keyword evidence="4" id="KW-0146">Chitin degradation</keyword>
<evidence type="ECO:0000256" key="6">
    <source>
        <dbReference type="ARBA" id="ARBA00023295"/>
    </source>
</evidence>
<comment type="similarity">
    <text evidence="9">Belongs to the glycosyl hydrolase 18 family.</text>
</comment>
<dbReference type="Pfam" id="PF03427">
    <property type="entry name" value="CBM_19"/>
    <property type="match status" value="1"/>
</dbReference>
<evidence type="ECO:0000256" key="2">
    <source>
        <dbReference type="ARBA" id="ARBA00012729"/>
    </source>
</evidence>
<accession>A0A163MNP4</accession>
<evidence type="ECO:0000256" key="9">
    <source>
        <dbReference type="RuleBase" id="RU004453"/>
    </source>
</evidence>
<evidence type="ECO:0000256" key="4">
    <source>
        <dbReference type="ARBA" id="ARBA00023024"/>
    </source>
</evidence>
<protein>
    <recommendedName>
        <fullName evidence="2">chitinase</fullName>
        <ecNumber evidence="2">3.2.1.14</ecNumber>
    </recommendedName>
</protein>
<dbReference type="CDD" id="cd02877">
    <property type="entry name" value="GH18_hevamine_XipI_class_III"/>
    <property type="match status" value="1"/>
</dbReference>
<dbReference type="InterPro" id="IPR005089">
    <property type="entry name" value="CBM19"/>
</dbReference>
<gene>
    <name evidence="12" type="primary">ABSGL_12638.1 scaffold 13066</name>
</gene>
<dbReference type="InterPro" id="IPR017853">
    <property type="entry name" value="GH"/>
</dbReference>
<sequence>MVIVLLSLCQVHGAGFPANAVAQYWGQNSAESGSTQKNLASYCDDSTDILLLSFLNEFNVGDLPTLNFADACTTTFSGTKLLHCPSIAKDIKTCQSKGKKILLSLGGAAGSYGFDSDDEATTFAQTLYDMFGDGTHKYRPFDDAVVDGFDFDIEGGGSCGYGTLSRALKSLSDGGLLITGAPQCPFPDSMLGEALNDGEFDAVFVQFYNNYCSPSGNKFNFDTWDHWAKNRGIKVFLGLPGSSTAAGSGYIPFDRIQKVVAEVEQYDSYGGVMFWDASQSYGNTDEPPNLASAVGDLVHDGATPSSLGTLLDPSPTTSAPMTAARSLTMQSSSPKPSDSVNSDDPCSSADQKCSGTHFATCSHHQWILQPCPSGLTCVSTTNDDDNVYCGSSPSAYKNNRVQAHLTILSTTNSTWAAILNARRTDPKPFGSHIVIQFPWPDAPLVSVQHGTFAQSLANVVLQIKNPHRTAMALVVRLTGTILPSRVLITPPSIHFYS</sequence>
<feature type="region of interest" description="Disordered" evidence="10">
    <location>
        <begin position="304"/>
        <end position="347"/>
    </location>
</feature>
<reference evidence="12" key="1">
    <citation type="submission" date="2016-04" db="EMBL/GenBank/DDBJ databases">
        <authorList>
            <person name="Evans L.H."/>
            <person name="Alamgir A."/>
            <person name="Owens N."/>
            <person name="Weber N.D."/>
            <person name="Virtaneva K."/>
            <person name="Barbian K."/>
            <person name="Babar A."/>
            <person name="Rosenke K."/>
        </authorList>
    </citation>
    <scope>NUCLEOTIDE SEQUENCE [LARGE SCALE GENOMIC DNA]</scope>
    <source>
        <strain evidence="12">CBS 101.48</strain>
    </source>
</reference>
<dbReference type="Pfam" id="PF00704">
    <property type="entry name" value="Glyco_hydro_18"/>
    <property type="match status" value="1"/>
</dbReference>
<name>A0A163MNP4_ABSGL</name>
<dbReference type="OMA" id="FATCNHG"/>
<evidence type="ECO:0000256" key="10">
    <source>
        <dbReference type="SAM" id="MobiDB-lite"/>
    </source>
</evidence>
<feature type="compositionally biased region" description="Low complexity" evidence="10">
    <location>
        <begin position="331"/>
        <end position="345"/>
    </location>
</feature>
<feature type="domain" description="GH18" evidence="11">
    <location>
        <begin position="19"/>
        <end position="301"/>
    </location>
</feature>
<evidence type="ECO:0000256" key="5">
    <source>
        <dbReference type="ARBA" id="ARBA00023277"/>
    </source>
</evidence>
<dbReference type="GO" id="GO:0008061">
    <property type="term" value="F:chitin binding"/>
    <property type="evidence" value="ECO:0007669"/>
    <property type="project" value="InterPro"/>
</dbReference>
<dbReference type="Proteomes" id="UP000078561">
    <property type="component" value="Unassembled WGS sequence"/>
</dbReference>
<dbReference type="SUPFAM" id="SSF51445">
    <property type="entry name" value="(Trans)glycosidases"/>
    <property type="match status" value="1"/>
</dbReference>
<evidence type="ECO:0000313" key="13">
    <source>
        <dbReference type="Proteomes" id="UP000078561"/>
    </source>
</evidence>
<dbReference type="GO" id="GO:0006032">
    <property type="term" value="P:chitin catabolic process"/>
    <property type="evidence" value="ECO:0007669"/>
    <property type="project" value="UniProtKB-KW"/>
</dbReference>
<keyword evidence="13" id="KW-1185">Reference proteome</keyword>
<keyword evidence="5" id="KW-0119">Carbohydrate metabolism</keyword>
<dbReference type="PANTHER" id="PTHR45708">
    <property type="entry name" value="ENDOCHITINASE"/>
    <property type="match status" value="1"/>
</dbReference>
<dbReference type="InterPro" id="IPR045321">
    <property type="entry name" value="Cts1-like"/>
</dbReference>
<dbReference type="GO" id="GO:0008843">
    <property type="term" value="F:endochitinase activity"/>
    <property type="evidence" value="ECO:0007669"/>
    <property type="project" value="UniProtKB-EC"/>
</dbReference>
<dbReference type="PROSITE" id="PS51910">
    <property type="entry name" value="GH18_2"/>
    <property type="match status" value="1"/>
</dbReference>
<dbReference type="EMBL" id="LT554655">
    <property type="protein sequence ID" value="SAM07011.1"/>
    <property type="molecule type" value="Genomic_DNA"/>
</dbReference>
<proteinExistence type="inferred from homology"/>
<organism evidence="12">
    <name type="scientific">Absidia glauca</name>
    <name type="common">Pin mould</name>
    <dbReference type="NCBI Taxonomy" id="4829"/>
    <lineage>
        <taxon>Eukaryota</taxon>
        <taxon>Fungi</taxon>
        <taxon>Fungi incertae sedis</taxon>
        <taxon>Mucoromycota</taxon>
        <taxon>Mucoromycotina</taxon>
        <taxon>Mucoromycetes</taxon>
        <taxon>Mucorales</taxon>
        <taxon>Cunninghamellaceae</taxon>
        <taxon>Absidia</taxon>
    </lineage>
</organism>